<dbReference type="RefSeq" id="WP_233903288.1">
    <property type="nucleotide sequence ID" value="NZ_CP036264.1"/>
</dbReference>
<proteinExistence type="predicted"/>
<organism evidence="2 3">
    <name type="scientific">Stieleria maiorica</name>
    <dbReference type="NCBI Taxonomy" id="2795974"/>
    <lineage>
        <taxon>Bacteria</taxon>
        <taxon>Pseudomonadati</taxon>
        <taxon>Planctomycetota</taxon>
        <taxon>Planctomycetia</taxon>
        <taxon>Pirellulales</taxon>
        <taxon>Pirellulaceae</taxon>
        <taxon>Stieleria</taxon>
    </lineage>
</organism>
<dbReference type="Pfam" id="PF12706">
    <property type="entry name" value="Lactamase_B_2"/>
    <property type="match status" value="1"/>
</dbReference>
<accession>A0A5B9M9Z5</accession>
<evidence type="ECO:0000313" key="2">
    <source>
        <dbReference type="EMBL" id="QEF97046.1"/>
    </source>
</evidence>
<dbReference type="EMBL" id="CP036264">
    <property type="protein sequence ID" value="QEF97046.1"/>
    <property type="molecule type" value="Genomic_DNA"/>
</dbReference>
<dbReference type="SUPFAM" id="SSF56281">
    <property type="entry name" value="Metallo-hydrolase/oxidoreductase"/>
    <property type="match status" value="1"/>
</dbReference>
<evidence type="ECO:0000259" key="1">
    <source>
        <dbReference type="Pfam" id="PF12706"/>
    </source>
</evidence>
<dbReference type="InterPro" id="IPR036866">
    <property type="entry name" value="RibonucZ/Hydroxyglut_hydro"/>
</dbReference>
<dbReference type="InterPro" id="IPR001279">
    <property type="entry name" value="Metallo-B-lactamas"/>
</dbReference>
<reference evidence="2 3" key="1">
    <citation type="submission" date="2019-02" db="EMBL/GenBank/DDBJ databases">
        <title>Planctomycetal bacteria perform biofilm scaping via a novel small molecule.</title>
        <authorList>
            <person name="Jeske O."/>
            <person name="Boedeker C."/>
            <person name="Wiegand S."/>
            <person name="Breitling P."/>
            <person name="Kallscheuer N."/>
            <person name="Jogler M."/>
            <person name="Rohde M."/>
            <person name="Petersen J."/>
            <person name="Medema M.H."/>
            <person name="Surup F."/>
            <person name="Jogler C."/>
        </authorList>
    </citation>
    <scope>NUCLEOTIDE SEQUENCE [LARGE SCALE GENOMIC DNA]</scope>
    <source>
        <strain evidence="2 3">Mal15</strain>
    </source>
</reference>
<keyword evidence="3" id="KW-1185">Reference proteome</keyword>
<dbReference type="GO" id="GO:0042781">
    <property type="term" value="F:3'-tRNA processing endoribonuclease activity"/>
    <property type="evidence" value="ECO:0007669"/>
    <property type="project" value="TreeGrafter"/>
</dbReference>
<dbReference type="PANTHER" id="PTHR46018:SF2">
    <property type="entry name" value="ZINC PHOSPHODIESTERASE ELAC PROTEIN 1"/>
    <property type="match status" value="1"/>
</dbReference>
<protein>
    <submittedName>
        <fullName evidence="2">Ribonuclease Z</fullName>
    </submittedName>
</protein>
<evidence type="ECO:0000313" key="3">
    <source>
        <dbReference type="Proteomes" id="UP000321353"/>
    </source>
</evidence>
<gene>
    <name evidence="2" type="ORF">Mal15_10810</name>
</gene>
<dbReference type="Gene3D" id="3.60.15.10">
    <property type="entry name" value="Ribonuclease Z/Hydroxyacylglutathione hydrolase-like"/>
    <property type="match status" value="1"/>
</dbReference>
<dbReference type="PANTHER" id="PTHR46018">
    <property type="entry name" value="ZINC PHOSPHODIESTERASE ELAC PROTEIN 1"/>
    <property type="match status" value="1"/>
</dbReference>
<feature type="domain" description="Metallo-beta-lactamase" evidence="1">
    <location>
        <begin position="29"/>
        <end position="214"/>
    </location>
</feature>
<dbReference type="KEGG" id="smam:Mal15_10810"/>
<dbReference type="AlphaFoldDB" id="A0A5B9M9Z5"/>
<name>A0A5B9M9Z5_9BACT</name>
<sequence>MQLHCLGTAGYHPNEDRHTSCYFLPQSGIVLDAGTGLFRLTELIRTPTLDILLSHAHLDHVAGLTFLLDVLHQRPVDRLRIWGEKEKLAAIKQHLFSRLLFPVQIDAEFREIDDLRQFAIGDCTIDWRHQQHPGASVGYRIRWDDGTRLLYLTDTTGDDSGEAIRWNSGADLMMHECYFPDAKAQWATKTGHTYSSRVARIAAASAPQQLVLTHVNPVDPQPDVMLREVSEALRRRKIPVRLASDRDVIEFGG</sequence>
<dbReference type="Proteomes" id="UP000321353">
    <property type="component" value="Chromosome"/>
</dbReference>